<dbReference type="PANTHER" id="PTHR43298:SF2">
    <property type="entry name" value="FMN_FAD EXPORTER YEEO-RELATED"/>
    <property type="match status" value="1"/>
</dbReference>
<evidence type="ECO:0000256" key="9">
    <source>
        <dbReference type="ARBA" id="ARBA00022989"/>
    </source>
</evidence>
<comment type="function">
    <text evidence="1">Multidrug efflux pump.</text>
</comment>
<dbReference type="OrthoDB" id="9780160at2"/>
<comment type="subcellular location">
    <subcellularLocation>
        <location evidence="2">Cell membrane</location>
        <topology evidence="2">Multi-pass membrane protein</topology>
    </subcellularLocation>
</comment>
<evidence type="ECO:0000256" key="12">
    <source>
        <dbReference type="ARBA" id="ARBA00031636"/>
    </source>
</evidence>
<evidence type="ECO:0000256" key="7">
    <source>
        <dbReference type="ARBA" id="ARBA00022475"/>
    </source>
</evidence>
<dbReference type="GO" id="GO:0005886">
    <property type="term" value="C:plasma membrane"/>
    <property type="evidence" value="ECO:0007669"/>
    <property type="project" value="UniProtKB-SubCell"/>
</dbReference>
<evidence type="ECO:0000256" key="10">
    <source>
        <dbReference type="ARBA" id="ARBA00023065"/>
    </source>
</evidence>
<feature type="transmembrane region" description="Helical" evidence="13">
    <location>
        <begin position="316"/>
        <end position="337"/>
    </location>
</feature>
<feature type="transmembrane region" description="Helical" evidence="13">
    <location>
        <begin position="132"/>
        <end position="152"/>
    </location>
</feature>
<keyword evidence="11 13" id="KW-0472">Membrane</keyword>
<keyword evidence="15" id="KW-1185">Reference proteome</keyword>
<feature type="transmembrane region" description="Helical" evidence="13">
    <location>
        <begin position="195"/>
        <end position="217"/>
    </location>
</feature>
<keyword evidence="6" id="KW-0050">Antiport</keyword>
<organism evidence="14 15">
    <name type="scientific">Romboutsia weinsteinii</name>
    <dbReference type="NCBI Taxonomy" id="2020949"/>
    <lineage>
        <taxon>Bacteria</taxon>
        <taxon>Bacillati</taxon>
        <taxon>Bacillota</taxon>
        <taxon>Clostridia</taxon>
        <taxon>Peptostreptococcales</taxon>
        <taxon>Peptostreptococcaceae</taxon>
        <taxon>Romboutsia</taxon>
    </lineage>
</organism>
<evidence type="ECO:0000256" key="8">
    <source>
        <dbReference type="ARBA" id="ARBA00022692"/>
    </source>
</evidence>
<dbReference type="GO" id="GO:0042910">
    <property type="term" value="F:xenobiotic transmembrane transporter activity"/>
    <property type="evidence" value="ECO:0007669"/>
    <property type="project" value="InterPro"/>
</dbReference>
<evidence type="ECO:0000256" key="1">
    <source>
        <dbReference type="ARBA" id="ARBA00003408"/>
    </source>
</evidence>
<comment type="similarity">
    <text evidence="3">Belongs to the multi antimicrobial extrusion (MATE) (TC 2.A.66.1) family.</text>
</comment>
<keyword evidence="9 13" id="KW-1133">Transmembrane helix</keyword>
<evidence type="ECO:0000313" key="15">
    <source>
        <dbReference type="Proteomes" id="UP000215694"/>
    </source>
</evidence>
<dbReference type="GO" id="GO:0015297">
    <property type="term" value="F:antiporter activity"/>
    <property type="evidence" value="ECO:0007669"/>
    <property type="project" value="UniProtKB-KW"/>
</dbReference>
<dbReference type="EMBL" id="NOJY02000018">
    <property type="protein sequence ID" value="RDY26910.1"/>
    <property type="molecule type" value="Genomic_DNA"/>
</dbReference>
<gene>
    <name evidence="14" type="ORF">CHL78_011275</name>
</gene>
<dbReference type="Proteomes" id="UP000215694">
    <property type="component" value="Unassembled WGS sequence"/>
</dbReference>
<evidence type="ECO:0000256" key="6">
    <source>
        <dbReference type="ARBA" id="ARBA00022449"/>
    </source>
</evidence>
<dbReference type="InterPro" id="IPR050222">
    <property type="entry name" value="MATE_MdtK"/>
</dbReference>
<evidence type="ECO:0000256" key="4">
    <source>
        <dbReference type="ARBA" id="ARBA00020268"/>
    </source>
</evidence>
<evidence type="ECO:0000256" key="13">
    <source>
        <dbReference type="SAM" id="Phobius"/>
    </source>
</evidence>
<evidence type="ECO:0000256" key="3">
    <source>
        <dbReference type="ARBA" id="ARBA00010199"/>
    </source>
</evidence>
<evidence type="ECO:0000256" key="2">
    <source>
        <dbReference type="ARBA" id="ARBA00004651"/>
    </source>
</evidence>
<dbReference type="PIRSF" id="PIRSF006603">
    <property type="entry name" value="DinF"/>
    <property type="match status" value="1"/>
</dbReference>
<keyword evidence="8 13" id="KW-0812">Transmembrane</keyword>
<feature type="transmembrane region" description="Helical" evidence="13">
    <location>
        <begin position="284"/>
        <end position="304"/>
    </location>
</feature>
<keyword evidence="7" id="KW-1003">Cell membrane</keyword>
<evidence type="ECO:0000256" key="5">
    <source>
        <dbReference type="ARBA" id="ARBA00022448"/>
    </source>
</evidence>
<reference evidence="14 15" key="1">
    <citation type="journal article" date="2017" name="Genome Announc.">
        <title>Draft Genome Sequence of Romboutsia weinsteinii sp. nov. Strain CCRI-19649(T) Isolated from Surface Water.</title>
        <authorList>
            <person name="Maheux A.F."/>
            <person name="Boudreau D.K."/>
            <person name="Berube E."/>
            <person name="Boissinot M."/>
            <person name="Cantin P."/>
            <person name="Raymond F."/>
            <person name="Corbeil J."/>
            <person name="Omar R.F."/>
            <person name="Bergeron M.G."/>
        </authorList>
    </citation>
    <scope>NUCLEOTIDE SEQUENCE [LARGE SCALE GENOMIC DNA]</scope>
    <source>
        <strain evidence="14 15">CCRI-19649</strain>
    </source>
</reference>
<feature type="transmembrane region" description="Helical" evidence="13">
    <location>
        <begin position="358"/>
        <end position="380"/>
    </location>
</feature>
<feature type="transmembrane region" description="Helical" evidence="13">
    <location>
        <begin position="12"/>
        <end position="33"/>
    </location>
</feature>
<dbReference type="PANTHER" id="PTHR43298">
    <property type="entry name" value="MULTIDRUG RESISTANCE PROTEIN NORM-RELATED"/>
    <property type="match status" value="1"/>
</dbReference>
<dbReference type="CDD" id="cd13134">
    <property type="entry name" value="MATE_like_8"/>
    <property type="match status" value="1"/>
</dbReference>
<dbReference type="Pfam" id="PF01554">
    <property type="entry name" value="MatE"/>
    <property type="match status" value="2"/>
</dbReference>
<evidence type="ECO:0000313" key="14">
    <source>
        <dbReference type="EMBL" id="RDY26910.1"/>
    </source>
</evidence>
<keyword evidence="5" id="KW-0813">Transport</keyword>
<accession>A0A371J2B1</accession>
<feature type="transmembrane region" description="Helical" evidence="13">
    <location>
        <begin position="164"/>
        <end position="183"/>
    </location>
</feature>
<feature type="transmembrane region" description="Helical" evidence="13">
    <location>
        <begin position="90"/>
        <end position="112"/>
    </location>
</feature>
<sequence>MMITRDKSFYRLMFSIALPIGIQNLITFTVSMADTMMLGTLGEVQLSASSIGNNLFFIMMVLMFGLGGGAGVMTAQYYGKKDTNAIHQIFAIMYKVCIMISILFVIIAMLVPKEFISIFTTDKLVISEGVKYLRIVAIGYVFYSLTNCTINVLRSVQTVKISMVVYSISLVVNVFFNWVFIFGNLGAEPMGVQGAAIATVIARIVEFIVVLVFMLFFEKKVKLRPKHFLNTNKLMVKDFITNCTPVLFNELLWGLGATMNSIIVGRMGTEVVAANSINNVCSQFVTVFIFGVGSASSVVIGNTIGEGKYSKAKEYAKTISILSVVMGLISGIVVYSIRPIIVDFYNISESTKLIAMDIMTTTAIIVVFQSISVNTMLGILRGGGDNKFVLINDIIYMWLIAIPFGFIGAFVWKLPIVLLFLIIKSDEILKVIASVIRIISGKWVNNVTRDFDNTDMI</sequence>
<dbReference type="AlphaFoldDB" id="A0A371J2B1"/>
<name>A0A371J2B1_9FIRM</name>
<keyword evidence="10" id="KW-0406">Ion transport</keyword>
<protein>
    <recommendedName>
        <fullName evidence="4">Probable multidrug resistance protein NorM</fullName>
    </recommendedName>
    <alternativeName>
        <fullName evidence="12">Multidrug-efflux transporter</fullName>
    </alternativeName>
</protein>
<dbReference type="InterPro" id="IPR048279">
    <property type="entry name" value="MdtK-like"/>
</dbReference>
<proteinExistence type="inferred from homology"/>
<dbReference type="GO" id="GO:0006811">
    <property type="term" value="P:monoatomic ion transport"/>
    <property type="evidence" value="ECO:0007669"/>
    <property type="project" value="UniProtKB-KW"/>
</dbReference>
<comment type="caution">
    <text evidence="14">The sequence shown here is derived from an EMBL/GenBank/DDBJ whole genome shotgun (WGS) entry which is preliminary data.</text>
</comment>
<dbReference type="RefSeq" id="WP_094368024.1">
    <property type="nucleotide sequence ID" value="NZ_NOJY02000018.1"/>
</dbReference>
<dbReference type="NCBIfam" id="TIGR00797">
    <property type="entry name" value="matE"/>
    <property type="match status" value="1"/>
</dbReference>
<dbReference type="InterPro" id="IPR002528">
    <property type="entry name" value="MATE_fam"/>
</dbReference>
<feature type="transmembrane region" description="Helical" evidence="13">
    <location>
        <begin position="53"/>
        <end position="78"/>
    </location>
</feature>
<evidence type="ECO:0000256" key="11">
    <source>
        <dbReference type="ARBA" id="ARBA00023136"/>
    </source>
</evidence>
<feature type="transmembrane region" description="Helical" evidence="13">
    <location>
        <begin position="395"/>
        <end position="423"/>
    </location>
</feature>